<accession>A0A480AZ13</accession>
<organism evidence="3 4">
    <name type="scientific">Pseudaquabacterium pictum</name>
    <dbReference type="NCBI Taxonomy" id="2315236"/>
    <lineage>
        <taxon>Bacteria</taxon>
        <taxon>Pseudomonadati</taxon>
        <taxon>Pseudomonadota</taxon>
        <taxon>Betaproteobacteria</taxon>
        <taxon>Burkholderiales</taxon>
        <taxon>Sphaerotilaceae</taxon>
        <taxon>Pseudaquabacterium</taxon>
    </lineage>
</organism>
<dbReference type="InterPro" id="IPR033645">
    <property type="entry name" value="VirB9/CagX/TrbG_C"/>
</dbReference>
<sequence length="303" mass="32375">MKATSKWIAPVGAVAVLGAALFAPALLMSATAQPIQPGQRTTPDPRLRTVLFAADMVVDVPVRRGQITQIVLGDDEQIVGIPISGKGSNCSDEAHTWCIAKQGRDLFVKPKSGATSTNLIVVTDRRRHAFLLHPVEGAGLTLMRLTVAAPMVPRPISVAASPVLPTARELIDARWQTKPLVRNSAYSVATGKDSEDIVPVMVFDDGTQTYFSFPNNRPIPTVFQIAPDGSEEMVNARMDPDDLLVADRVGRRFVLRLGESVAAIINDAFDLDGVPPKDGTTVPGVARVVKAAVPNQPANRPAP</sequence>
<keyword evidence="2" id="KW-0732">Signal</keyword>
<dbReference type="Pfam" id="PF03524">
    <property type="entry name" value="CagX"/>
    <property type="match status" value="1"/>
</dbReference>
<evidence type="ECO:0000256" key="2">
    <source>
        <dbReference type="ARBA" id="ARBA00022729"/>
    </source>
</evidence>
<evidence type="ECO:0000256" key="1">
    <source>
        <dbReference type="ARBA" id="ARBA00006135"/>
    </source>
</evidence>
<comment type="caution">
    <text evidence="3">The sequence shown here is derived from an EMBL/GenBank/DDBJ whole genome shotgun (WGS) entry which is preliminary data.</text>
</comment>
<dbReference type="InterPro" id="IPR038161">
    <property type="entry name" value="VirB9/CagX/TrbG_C_sf"/>
</dbReference>
<proteinExistence type="inferred from homology"/>
<dbReference type="RefSeq" id="WP_137735211.1">
    <property type="nucleotide sequence ID" value="NZ_BJCL01000017.1"/>
</dbReference>
<dbReference type="OrthoDB" id="9773431at2"/>
<evidence type="ECO:0000313" key="4">
    <source>
        <dbReference type="Proteomes" id="UP000301751"/>
    </source>
</evidence>
<gene>
    <name evidence="3" type="ORF">AQPW35_45830</name>
</gene>
<keyword evidence="4" id="KW-1185">Reference proteome</keyword>
<dbReference type="InterPro" id="IPR010258">
    <property type="entry name" value="Conjugal_tfr_TrbG/VirB9/CagX"/>
</dbReference>
<dbReference type="AlphaFoldDB" id="A0A480AZ13"/>
<reference evidence="4" key="1">
    <citation type="submission" date="2019-03" db="EMBL/GenBank/DDBJ databases">
        <title>Aquabacterium pictum sp.nov., the first bacteriochlorophyll a-containing freshwater bacterium in the genus Aquabacterium of the class Betaproteobacteria.</title>
        <authorList>
            <person name="Hirose S."/>
            <person name="Tank M."/>
            <person name="Hara E."/>
            <person name="Tamaki H."/>
            <person name="Takaichi S."/>
            <person name="Haruta S."/>
            <person name="Hanada S."/>
        </authorList>
    </citation>
    <scope>NUCLEOTIDE SEQUENCE [LARGE SCALE GENOMIC DNA]</scope>
    <source>
        <strain evidence="4">W35</strain>
    </source>
</reference>
<dbReference type="Proteomes" id="UP000301751">
    <property type="component" value="Unassembled WGS sequence"/>
</dbReference>
<protein>
    <submittedName>
        <fullName evidence="3">P-type conjugative transfer protein VirB9</fullName>
    </submittedName>
</protein>
<dbReference type="Gene3D" id="2.60.40.2500">
    <property type="match status" value="1"/>
</dbReference>
<name>A0A480AZ13_9BURK</name>
<evidence type="ECO:0000313" key="3">
    <source>
        <dbReference type="EMBL" id="GCL65502.1"/>
    </source>
</evidence>
<dbReference type="EMBL" id="BJCL01000017">
    <property type="protein sequence ID" value="GCL65502.1"/>
    <property type="molecule type" value="Genomic_DNA"/>
</dbReference>
<dbReference type="CDD" id="cd06911">
    <property type="entry name" value="VirB9_CagX_TrbG"/>
    <property type="match status" value="1"/>
</dbReference>
<comment type="similarity">
    <text evidence="1">Belongs to the TrbG/VirB9 family.</text>
</comment>